<evidence type="ECO:0000256" key="3">
    <source>
        <dbReference type="SAM" id="MobiDB-lite"/>
    </source>
</evidence>
<feature type="compositionally biased region" description="Low complexity" evidence="3">
    <location>
        <begin position="336"/>
        <end position="346"/>
    </location>
</feature>
<comment type="similarity">
    <text evidence="1">Belongs to the proteasome inhibitor PI31 family.</text>
</comment>
<feature type="region of interest" description="Disordered" evidence="3">
    <location>
        <begin position="303"/>
        <end position="346"/>
    </location>
</feature>
<dbReference type="EMBL" id="JBIMZQ010000010">
    <property type="protein sequence ID" value="KAL3668722.1"/>
    <property type="molecule type" value="Genomic_DNA"/>
</dbReference>
<dbReference type="Pfam" id="PF11566">
    <property type="entry name" value="PI31_Prot_N"/>
    <property type="match status" value="1"/>
</dbReference>
<feature type="compositionally biased region" description="Gly residues" evidence="3">
    <location>
        <begin position="324"/>
        <end position="335"/>
    </location>
</feature>
<accession>A0ABD3FS28</accession>
<sequence length="346" mass="35959">MADEQLQRDQAQLRAAIEGISNGALKAHMLAALSAFDASTSSAQSGPTANTAQNESDKSDAIAAKLREKSVTVQEPRDALFLAIHALLLEAGYKLASGSSSEFALPDNWGTTSGNGLFNAAYVHSNDDSVKFSLQGLFVGGKFEVYVSDDKDHTHSIELSVDTFVSSAAPGPAAGLLQNLKTLREKFTPFAESIRPAKKKTAAPVASSPGFVPPPDRDDQGYGVPSPARIPPVGGGDVFPPAIGGGDPSTLVGPEHPLFGHRGDPSVGPVPGARFDPFGPSIDPLGPSGGFRPPFRGPVPRMPFGGPGPDHLRMPHDDDMDPFGGHGGSRGGGGFSQPFGSNHSFF</sequence>
<proteinExistence type="inferred from homology"/>
<reference evidence="5 6" key="1">
    <citation type="submission" date="2024-09" db="EMBL/GenBank/DDBJ databases">
        <title>Genome sequencing and assembly of Phytophthora oleae, isolate VK10A, causative agent of rot of olive drupes.</title>
        <authorList>
            <person name="Conti Taguali S."/>
            <person name="Riolo M."/>
            <person name="La Spada F."/>
            <person name="Cacciola S.O."/>
            <person name="Dionisio G."/>
        </authorList>
    </citation>
    <scope>NUCLEOTIDE SEQUENCE [LARGE SCALE GENOMIC DNA]</scope>
    <source>
        <strain evidence="5 6">VK10A</strain>
    </source>
</reference>
<dbReference type="PANTHER" id="PTHR13266">
    <property type="entry name" value="PROTEASOME INHIBITOR"/>
    <property type="match status" value="1"/>
</dbReference>
<gene>
    <name evidence="5" type="ORF">V7S43_006017</name>
</gene>
<keyword evidence="2" id="KW-0647">Proteasome</keyword>
<dbReference type="AlphaFoldDB" id="A0ABD3FS28"/>
<feature type="domain" description="PI31 proteasome regulator N-terminal" evidence="4">
    <location>
        <begin position="72"/>
        <end position="172"/>
    </location>
</feature>
<comment type="caution">
    <text evidence="5">The sequence shown here is derived from an EMBL/GenBank/DDBJ whole genome shotgun (WGS) entry which is preliminary data.</text>
</comment>
<dbReference type="InterPro" id="IPR021625">
    <property type="entry name" value="PI31_Prot_N"/>
</dbReference>
<organism evidence="5 6">
    <name type="scientific">Phytophthora oleae</name>
    <dbReference type="NCBI Taxonomy" id="2107226"/>
    <lineage>
        <taxon>Eukaryota</taxon>
        <taxon>Sar</taxon>
        <taxon>Stramenopiles</taxon>
        <taxon>Oomycota</taxon>
        <taxon>Peronosporomycetes</taxon>
        <taxon>Peronosporales</taxon>
        <taxon>Peronosporaceae</taxon>
        <taxon>Phytophthora</taxon>
    </lineage>
</organism>
<name>A0ABD3FS28_9STRA</name>
<dbReference type="InterPro" id="IPR045128">
    <property type="entry name" value="PI31-like"/>
</dbReference>
<dbReference type="PANTHER" id="PTHR13266:SF1">
    <property type="entry name" value="PROTEASOME INHIBITOR PI31 SUBUNIT"/>
    <property type="match status" value="1"/>
</dbReference>
<dbReference type="GO" id="GO:0000502">
    <property type="term" value="C:proteasome complex"/>
    <property type="evidence" value="ECO:0007669"/>
    <property type="project" value="UniProtKB-KW"/>
</dbReference>
<protein>
    <recommendedName>
        <fullName evidence="4">PI31 proteasome regulator N-terminal domain-containing protein</fullName>
    </recommendedName>
</protein>
<evidence type="ECO:0000313" key="6">
    <source>
        <dbReference type="Proteomes" id="UP001632037"/>
    </source>
</evidence>
<evidence type="ECO:0000259" key="4">
    <source>
        <dbReference type="Pfam" id="PF11566"/>
    </source>
</evidence>
<dbReference type="Gene3D" id="3.40.1000.30">
    <property type="match status" value="1"/>
</dbReference>
<evidence type="ECO:0000256" key="1">
    <source>
        <dbReference type="ARBA" id="ARBA00006405"/>
    </source>
</evidence>
<dbReference type="Proteomes" id="UP001632037">
    <property type="component" value="Unassembled WGS sequence"/>
</dbReference>
<evidence type="ECO:0000256" key="2">
    <source>
        <dbReference type="ARBA" id="ARBA00022942"/>
    </source>
</evidence>
<keyword evidence="6" id="KW-1185">Reference proteome</keyword>
<feature type="region of interest" description="Disordered" evidence="3">
    <location>
        <begin position="198"/>
        <end position="222"/>
    </location>
</feature>
<evidence type="ECO:0000313" key="5">
    <source>
        <dbReference type="EMBL" id="KAL3668722.1"/>
    </source>
</evidence>